<dbReference type="InterPro" id="IPR014718">
    <property type="entry name" value="GH-type_carb-bd"/>
</dbReference>
<evidence type="ECO:0000256" key="4">
    <source>
        <dbReference type="ARBA" id="ARBA00013185"/>
    </source>
</evidence>
<dbReference type="GO" id="GO:0006006">
    <property type="term" value="P:glucose metabolic process"/>
    <property type="evidence" value="ECO:0007669"/>
    <property type="project" value="TreeGrafter"/>
</dbReference>
<dbReference type="Pfam" id="PF01263">
    <property type="entry name" value="Aldose_epim"/>
    <property type="match status" value="1"/>
</dbReference>
<dbReference type="PROSITE" id="PS00545">
    <property type="entry name" value="ALDOSE_1_EPIMERASE"/>
    <property type="match status" value="1"/>
</dbReference>
<comment type="catalytic activity">
    <reaction evidence="1 8">
        <text>alpha-D-glucose = beta-D-glucose</text>
        <dbReference type="Rhea" id="RHEA:10264"/>
        <dbReference type="ChEBI" id="CHEBI:15903"/>
        <dbReference type="ChEBI" id="CHEBI:17925"/>
        <dbReference type="EC" id="5.1.3.3"/>
    </reaction>
</comment>
<evidence type="ECO:0000256" key="6">
    <source>
        <dbReference type="ARBA" id="ARBA00023235"/>
    </source>
</evidence>
<evidence type="ECO:0000256" key="7">
    <source>
        <dbReference type="ARBA" id="ARBA00023277"/>
    </source>
</evidence>
<dbReference type="EC" id="5.1.3.3" evidence="4 8"/>
<dbReference type="UniPathway" id="UPA00242"/>
<feature type="active site" description="Proton acceptor" evidence="9">
    <location>
        <position position="319"/>
    </location>
</feature>
<evidence type="ECO:0000256" key="5">
    <source>
        <dbReference type="ARBA" id="ARBA00014165"/>
    </source>
</evidence>
<comment type="similarity">
    <text evidence="3 8">Belongs to the aldose epimerase family.</text>
</comment>
<evidence type="ECO:0000256" key="2">
    <source>
        <dbReference type="ARBA" id="ARBA00005028"/>
    </source>
</evidence>
<dbReference type="OrthoDB" id="9779408at2"/>
<dbReference type="RefSeq" id="WP_074215225.1">
    <property type="nucleotide sequence ID" value="NZ_FSRG01000003.1"/>
</dbReference>
<proteinExistence type="inferred from homology"/>
<evidence type="ECO:0000256" key="8">
    <source>
        <dbReference type="PIRNR" id="PIRNR005096"/>
    </source>
</evidence>
<feature type="binding site" evidence="11">
    <location>
        <begin position="180"/>
        <end position="182"/>
    </location>
    <ligand>
        <name>beta-D-galactose</name>
        <dbReference type="ChEBI" id="CHEBI:27667"/>
    </ligand>
</feature>
<keyword evidence="6 8" id="KW-0413">Isomerase</keyword>
<evidence type="ECO:0000256" key="9">
    <source>
        <dbReference type="PIRSR" id="PIRSR005096-1"/>
    </source>
</evidence>
<gene>
    <name evidence="12" type="ORF">SAMN02745161_0339</name>
</gene>
<dbReference type="InterPro" id="IPR008183">
    <property type="entry name" value="Aldose_1/G6P_1-epimerase"/>
</dbReference>
<dbReference type="EMBL" id="FSRG01000003">
    <property type="protein sequence ID" value="SIN72257.1"/>
    <property type="molecule type" value="Genomic_DNA"/>
</dbReference>
<dbReference type="Proteomes" id="UP000184694">
    <property type="component" value="Unassembled WGS sequence"/>
</dbReference>
<dbReference type="AlphaFoldDB" id="A0A1N6DNG4"/>
<dbReference type="GO" id="GO:0005737">
    <property type="term" value="C:cytoplasm"/>
    <property type="evidence" value="ECO:0007669"/>
    <property type="project" value="TreeGrafter"/>
</dbReference>
<dbReference type="GO" id="GO:0033499">
    <property type="term" value="P:galactose catabolic process via UDP-galactose, Leloir pathway"/>
    <property type="evidence" value="ECO:0007669"/>
    <property type="project" value="TreeGrafter"/>
</dbReference>
<dbReference type="CDD" id="cd09019">
    <property type="entry name" value="galactose_mutarotase_like"/>
    <property type="match status" value="1"/>
</dbReference>
<accession>A0A1N6DNG4</accession>
<dbReference type="InterPro" id="IPR015443">
    <property type="entry name" value="Aldose_1-epimerase"/>
</dbReference>
<evidence type="ECO:0000256" key="10">
    <source>
        <dbReference type="PIRSR" id="PIRSR005096-2"/>
    </source>
</evidence>
<reference evidence="13" key="1">
    <citation type="submission" date="2016-11" db="EMBL/GenBank/DDBJ databases">
        <authorList>
            <person name="Varghese N."/>
            <person name="Submissions S."/>
        </authorList>
    </citation>
    <scope>NUCLEOTIDE SEQUENCE [LARGE SCALE GENOMIC DNA]</scope>
    <source>
        <strain evidence="13">DSM 17456</strain>
    </source>
</reference>
<keyword evidence="13" id="KW-1185">Reference proteome</keyword>
<dbReference type="Gene3D" id="2.70.98.10">
    <property type="match status" value="1"/>
</dbReference>
<feature type="binding site" evidence="10">
    <location>
        <position position="253"/>
    </location>
    <ligand>
        <name>beta-D-galactose</name>
        <dbReference type="ChEBI" id="CHEBI:27667"/>
    </ligand>
</feature>
<dbReference type="PANTHER" id="PTHR10091">
    <property type="entry name" value="ALDOSE-1-EPIMERASE"/>
    <property type="match status" value="1"/>
</dbReference>
<sequence length="361" mass="39768">MKVAIDSFGITPSGEIVEKYTLDNERGITVELITFGATILKITTPDCVGNMGDITIGFDSLEDYVTRNHHFGSIVGRYANRIEGASFRLGGVTYSLEQNDGRNNIHGGSRGFDKYVWNAHVIENDDSATVVMQHISPNGDMGFPGTLSVQVAYTLDTMDTLTIDYSAFTDAPTVINLTNHTYFNLSGKIGSKISEHILTVHAEDYLPINEECIPIPEAPQCVEGTVMDFTLPTVIGNRLYKKDPQLISAGGFDHTYVLSKDHDNIVRLAAMLTHPDTGRSISIATSEPGIHIYTANKLNGNTTYRDGITVPRHGAISFETQHFPNSPNRPDFPSTVLMPEHTYTQKTKFTFNKVITTCNVK</sequence>
<evidence type="ECO:0000256" key="1">
    <source>
        <dbReference type="ARBA" id="ARBA00001614"/>
    </source>
</evidence>
<organism evidence="12 13">
    <name type="scientific">Halodesulfovibrio marinisediminis DSM 17456</name>
    <dbReference type="NCBI Taxonomy" id="1121457"/>
    <lineage>
        <taxon>Bacteria</taxon>
        <taxon>Pseudomonadati</taxon>
        <taxon>Thermodesulfobacteriota</taxon>
        <taxon>Desulfovibrionia</taxon>
        <taxon>Desulfovibrionales</taxon>
        <taxon>Desulfovibrionaceae</taxon>
        <taxon>Halodesulfovibrio</taxon>
    </lineage>
</organism>
<dbReference type="GO" id="GO:0030246">
    <property type="term" value="F:carbohydrate binding"/>
    <property type="evidence" value="ECO:0007669"/>
    <property type="project" value="InterPro"/>
</dbReference>
<keyword evidence="7 8" id="KW-0119">Carbohydrate metabolism</keyword>
<comment type="pathway">
    <text evidence="2 8">Carbohydrate metabolism; hexose metabolism.</text>
</comment>
<dbReference type="NCBIfam" id="NF008277">
    <property type="entry name" value="PRK11055.1"/>
    <property type="match status" value="1"/>
</dbReference>
<evidence type="ECO:0000313" key="12">
    <source>
        <dbReference type="EMBL" id="SIN72257.1"/>
    </source>
</evidence>
<dbReference type="PIRSF" id="PIRSF005096">
    <property type="entry name" value="GALM"/>
    <property type="match status" value="1"/>
</dbReference>
<dbReference type="InterPro" id="IPR011013">
    <property type="entry name" value="Gal_mutarotase_sf_dom"/>
</dbReference>
<evidence type="ECO:0000313" key="13">
    <source>
        <dbReference type="Proteomes" id="UP000184694"/>
    </source>
</evidence>
<dbReference type="GO" id="GO:0004034">
    <property type="term" value="F:aldose 1-epimerase activity"/>
    <property type="evidence" value="ECO:0007669"/>
    <property type="project" value="UniProtKB-EC"/>
</dbReference>
<evidence type="ECO:0000256" key="11">
    <source>
        <dbReference type="PIRSR" id="PIRSR005096-3"/>
    </source>
</evidence>
<feature type="active site" description="Proton donor" evidence="9">
    <location>
        <position position="180"/>
    </location>
</feature>
<dbReference type="PANTHER" id="PTHR10091:SF0">
    <property type="entry name" value="GALACTOSE MUTAROTASE"/>
    <property type="match status" value="1"/>
</dbReference>
<dbReference type="STRING" id="1121457.SAMN02745161_0339"/>
<dbReference type="InterPro" id="IPR018052">
    <property type="entry name" value="Ald1_epimerase_CS"/>
</dbReference>
<dbReference type="SUPFAM" id="SSF74650">
    <property type="entry name" value="Galactose mutarotase-like"/>
    <property type="match status" value="1"/>
</dbReference>
<protein>
    <recommendedName>
        <fullName evidence="5 8">Aldose 1-epimerase</fullName>
        <ecNumber evidence="4 8">5.1.3.3</ecNumber>
    </recommendedName>
</protein>
<dbReference type="InterPro" id="IPR047215">
    <property type="entry name" value="Galactose_mutarotase-like"/>
</dbReference>
<name>A0A1N6DNG4_9BACT</name>
<feature type="binding site" evidence="11">
    <location>
        <begin position="80"/>
        <end position="81"/>
    </location>
    <ligand>
        <name>beta-D-galactose</name>
        <dbReference type="ChEBI" id="CHEBI:27667"/>
    </ligand>
</feature>
<evidence type="ECO:0000256" key="3">
    <source>
        <dbReference type="ARBA" id="ARBA00006206"/>
    </source>
</evidence>